<proteinExistence type="predicted"/>
<evidence type="ECO:0000313" key="3">
    <source>
        <dbReference type="EMBL" id="KDN71091.1"/>
    </source>
</evidence>
<gene>
    <name evidence="3" type="ORF">CSUB01_07181</name>
</gene>
<dbReference type="HOGENOM" id="CLU_705984_0_0_1"/>
<dbReference type="AlphaFoldDB" id="A0A066XZ84"/>
<feature type="compositionally biased region" description="Acidic residues" evidence="1">
    <location>
        <begin position="307"/>
        <end position="323"/>
    </location>
</feature>
<organism evidence="3 4">
    <name type="scientific">Colletotrichum sublineola</name>
    <name type="common">Sorghum anthracnose fungus</name>
    <dbReference type="NCBI Taxonomy" id="1173701"/>
    <lineage>
        <taxon>Eukaryota</taxon>
        <taxon>Fungi</taxon>
        <taxon>Dikarya</taxon>
        <taxon>Ascomycota</taxon>
        <taxon>Pezizomycotina</taxon>
        <taxon>Sordariomycetes</taxon>
        <taxon>Hypocreomycetidae</taxon>
        <taxon>Glomerellales</taxon>
        <taxon>Glomerellaceae</taxon>
        <taxon>Colletotrichum</taxon>
        <taxon>Colletotrichum graminicola species complex</taxon>
    </lineage>
</organism>
<dbReference type="EMBL" id="JMSE01000252">
    <property type="protein sequence ID" value="KDN71091.1"/>
    <property type="molecule type" value="Genomic_DNA"/>
</dbReference>
<evidence type="ECO:0000256" key="1">
    <source>
        <dbReference type="SAM" id="MobiDB-lite"/>
    </source>
</evidence>
<evidence type="ECO:0000313" key="4">
    <source>
        <dbReference type="Proteomes" id="UP000027238"/>
    </source>
</evidence>
<comment type="caution">
    <text evidence="3">The sequence shown here is derived from an EMBL/GenBank/DDBJ whole genome shotgun (WGS) entry which is preliminary data.</text>
</comment>
<protein>
    <recommendedName>
        <fullName evidence="2">C2H2-type domain-containing protein</fullName>
    </recommendedName>
</protein>
<feature type="compositionally biased region" description="Low complexity" evidence="1">
    <location>
        <begin position="296"/>
        <end position="306"/>
    </location>
</feature>
<dbReference type="PROSITE" id="PS00028">
    <property type="entry name" value="ZINC_FINGER_C2H2_1"/>
    <property type="match status" value="1"/>
</dbReference>
<feature type="compositionally biased region" description="Acidic residues" evidence="1">
    <location>
        <begin position="280"/>
        <end position="295"/>
    </location>
</feature>
<reference evidence="4" key="1">
    <citation type="journal article" date="2014" name="Genome Announc.">
        <title>Draft genome sequence of Colletotrichum sublineola, a destructive pathogen of cultivated sorghum.</title>
        <authorList>
            <person name="Baroncelli R."/>
            <person name="Sanz-Martin J.M."/>
            <person name="Rech G.E."/>
            <person name="Sukno S.A."/>
            <person name="Thon M.R."/>
        </authorList>
    </citation>
    <scope>NUCLEOTIDE SEQUENCE [LARGE SCALE GENOMIC DNA]</scope>
    <source>
        <strain evidence="4">TX430BB</strain>
    </source>
</reference>
<evidence type="ECO:0000259" key="2">
    <source>
        <dbReference type="PROSITE" id="PS00028"/>
    </source>
</evidence>
<sequence length="395" mass="42896">MRIEHSSALDENNPMRMKGVNKYLQPQGSYTFRAPTLNLSDNQAIQLHKDGNYVNKAIVHDVPNDCHVPRYSNHATQQLQSFKDDQHTLRGQKLQSTHEGFALPGFSKTDVAAQGPAMPLSAGNKRIPPNLLDSFILADTGPKAPIFEYPQPSAFSAIAGAFDHAHADTLQLPDHHGHTMSFGSYCLSAHHPSVVINDEYCHAAEHSTGSYNYVLSAFMEPLGTAIPAAAPNVAAPKATTKLDHDIDRDGNYNTAGDSSSSTTSDTPSTSTGGVNNADAEQNDSDIGEDNGEETSENSGQESSGGDSSDDESSDDSSDEDDDAIPGLARVRALNLSPALSFTRDGRTRWPCNQCQGNWSRRDETHRHLRRVHYASLYPQGFPLRKGLEQARIDSP</sequence>
<accession>A0A066XZ84</accession>
<dbReference type="eggNOG" id="ENOG502T4NW">
    <property type="taxonomic scope" value="Eukaryota"/>
</dbReference>
<dbReference type="OrthoDB" id="4841715at2759"/>
<feature type="compositionally biased region" description="Low complexity" evidence="1">
    <location>
        <begin position="257"/>
        <end position="271"/>
    </location>
</feature>
<dbReference type="OMA" id="TRWPCNQ"/>
<feature type="domain" description="C2H2-type" evidence="2">
    <location>
        <begin position="351"/>
        <end position="372"/>
    </location>
</feature>
<dbReference type="InterPro" id="IPR013087">
    <property type="entry name" value="Znf_C2H2_type"/>
</dbReference>
<feature type="compositionally biased region" description="Basic and acidic residues" evidence="1">
    <location>
        <begin position="240"/>
        <end position="250"/>
    </location>
</feature>
<feature type="region of interest" description="Disordered" evidence="1">
    <location>
        <begin position="239"/>
        <end position="323"/>
    </location>
</feature>
<dbReference type="STRING" id="1173701.A0A066XZ84"/>
<keyword evidence="4" id="KW-1185">Reference proteome</keyword>
<name>A0A066XZ84_COLSU</name>
<dbReference type="Proteomes" id="UP000027238">
    <property type="component" value="Unassembled WGS sequence"/>
</dbReference>